<dbReference type="EMBL" id="JAKJKU010000002">
    <property type="protein sequence ID" value="MCF6773795.1"/>
    <property type="molecule type" value="Genomic_DNA"/>
</dbReference>
<proteinExistence type="predicted"/>
<evidence type="ECO:0000313" key="2">
    <source>
        <dbReference type="Proteomes" id="UP001200604"/>
    </source>
</evidence>
<accession>A0ABS9HL96</accession>
<dbReference type="RefSeq" id="WP_146003170.1">
    <property type="nucleotide sequence ID" value="NZ_JAFFSY010000004.1"/>
</dbReference>
<comment type="caution">
    <text evidence="1">The sequence shown here is derived from an EMBL/GenBank/DDBJ whole genome shotgun (WGS) entry which is preliminary data.</text>
</comment>
<reference evidence="1 2" key="1">
    <citation type="submission" date="2022-01" db="EMBL/GenBank/DDBJ databases">
        <title>Identification and Characterization of Corynebacterium sp.</title>
        <authorList>
            <person name="Luo Q."/>
            <person name="Qu P."/>
            <person name="Chen Q."/>
        </authorList>
    </citation>
    <scope>NUCLEOTIDE SEQUENCE [LARGE SCALE GENOMIC DNA]</scope>
    <source>
        <strain evidence="1 2">MC-12</strain>
    </source>
</reference>
<sequence>MRNKLLPLVSISLVSSVLLSGCSSNDKLSDGKWSKSDSSGNEVILKVDGDNFSLKSYDDDDLEAKLAGKVNRPKRAFLIHKQDWGDGRAFSLSTQEKKSITKDDVIEYRFEGKALSLKGENDEELGLAKE</sequence>
<protein>
    <recommendedName>
        <fullName evidence="3">Secreted protein</fullName>
    </recommendedName>
</protein>
<name>A0ABS9HL96_9CORY</name>
<dbReference type="PROSITE" id="PS51257">
    <property type="entry name" value="PROKAR_LIPOPROTEIN"/>
    <property type="match status" value="1"/>
</dbReference>
<evidence type="ECO:0008006" key="3">
    <source>
        <dbReference type="Google" id="ProtNLM"/>
    </source>
</evidence>
<dbReference type="Proteomes" id="UP001200604">
    <property type="component" value="Unassembled WGS sequence"/>
</dbReference>
<organism evidence="1 2">
    <name type="scientific">Corynebacterium parakroppenstedtii</name>
    <dbReference type="NCBI Taxonomy" id="2828363"/>
    <lineage>
        <taxon>Bacteria</taxon>
        <taxon>Bacillati</taxon>
        <taxon>Actinomycetota</taxon>
        <taxon>Actinomycetes</taxon>
        <taxon>Mycobacteriales</taxon>
        <taxon>Corynebacteriaceae</taxon>
        <taxon>Corynebacterium</taxon>
    </lineage>
</organism>
<dbReference type="GeneID" id="92727240"/>
<gene>
    <name evidence="1" type="ORF">L3H44_05145</name>
</gene>
<keyword evidence="2" id="KW-1185">Reference proteome</keyword>
<evidence type="ECO:0000313" key="1">
    <source>
        <dbReference type="EMBL" id="MCF6773795.1"/>
    </source>
</evidence>